<evidence type="ECO:0000313" key="1">
    <source>
        <dbReference type="EMBL" id="PWL52575.1"/>
    </source>
</evidence>
<organism evidence="1 2">
    <name type="scientific">Clostridium cadaveris</name>
    <dbReference type="NCBI Taxonomy" id="1529"/>
    <lineage>
        <taxon>Bacteria</taxon>
        <taxon>Bacillati</taxon>
        <taxon>Bacillota</taxon>
        <taxon>Clostridia</taxon>
        <taxon>Eubacteriales</taxon>
        <taxon>Clostridiaceae</taxon>
        <taxon>Clostridium</taxon>
    </lineage>
</organism>
<sequence>MLSNICIKLSKILSDYKEYNFTEKNIELLARILNAYDNQIIPLEVIKRNLHLDYKQVNDLLLYLARNSITQLNYKIWCENPNCNADTEVYENIYDIPLDECDYCDKRCKKMSNVYIVYRVNLNE</sequence>
<dbReference type="EMBL" id="QAMZ01000048">
    <property type="protein sequence ID" value="PWL52575.1"/>
    <property type="molecule type" value="Genomic_DNA"/>
</dbReference>
<dbReference type="Proteomes" id="UP000246114">
    <property type="component" value="Unassembled WGS sequence"/>
</dbReference>
<name>A0A316M673_9CLOT</name>
<dbReference type="AlphaFoldDB" id="A0A316M673"/>
<comment type="caution">
    <text evidence="1">The sequence shown here is derived from an EMBL/GenBank/DDBJ whole genome shotgun (WGS) entry which is preliminary data.</text>
</comment>
<evidence type="ECO:0000313" key="2">
    <source>
        <dbReference type="Proteomes" id="UP000246114"/>
    </source>
</evidence>
<protein>
    <submittedName>
        <fullName evidence="1">Uncharacterized protein</fullName>
    </submittedName>
</protein>
<accession>A0A316M673</accession>
<proteinExistence type="predicted"/>
<gene>
    <name evidence="1" type="ORF">DBY38_10595</name>
</gene>
<reference evidence="1 2" key="1">
    <citation type="submission" date="2018-03" db="EMBL/GenBank/DDBJ databases">
        <title>The uncultured portion of the human microbiome is neutrally assembled.</title>
        <authorList>
            <person name="Jeraldo P."/>
            <person name="Boardman L."/>
            <person name="White B.A."/>
            <person name="Nelson H."/>
            <person name="Goldenfeld N."/>
            <person name="Chia N."/>
        </authorList>
    </citation>
    <scope>NUCLEOTIDE SEQUENCE [LARGE SCALE GENOMIC DNA]</scope>
    <source>
        <strain evidence="1">CIM:MAG 903</strain>
    </source>
</reference>